<organism evidence="3 4">
    <name type="scientific">Clupea harengus</name>
    <name type="common">Atlantic herring</name>
    <dbReference type="NCBI Taxonomy" id="7950"/>
    <lineage>
        <taxon>Eukaryota</taxon>
        <taxon>Metazoa</taxon>
        <taxon>Chordata</taxon>
        <taxon>Craniata</taxon>
        <taxon>Vertebrata</taxon>
        <taxon>Euteleostomi</taxon>
        <taxon>Actinopterygii</taxon>
        <taxon>Neopterygii</taxon>
        <taxon>Teleostei</taxon>
        <taxon>Clupei</taxon>
        <taxon>Clupeiformes</taxon>
        <taxon>Clupeoidei</taxon>
        <taxon>Clupeidae</taxon>
        <taxon>Clupea</taxon>
    </lineage>
</organism>
<dbReference type="InterPro" id="IPR000198">
    <property type="entry name" value="RhoGAP_dom"/>
</dbReference>
<feature type="region of interest" description="Disordered" evidence="1">
    <location>
        <begin position="503"/>
        <end position="524"/>
    </location>
</feature>
<accession>A0A6P8GFE6</accession>
<evidence type="ECO:0000259" key="2">
    <source>
        <dbReference type="PROSITE" id="PS50238"/>
    </source>
</evidence>
<dbReference type="Gene3D" id="1.10.555.10">
    <property type="entry name" value="Rho GTPase activation protein"/>
    <property type="match status" value="1"/>
</dbReference>
<dbReference type="AlphaFoldDB" id="A0A6P8GFE6"/>
<dbReference type="OrthoDB" id="410651at2759"/>
<dbReference type="CTD" id="9824"/>
<keyword evidence="3" id="KW-1185">Reference proteome</keyword>
<name>A0A6P8GFE6_CLUHA</name>
<evidence type="ECO:0000256" key="1">
    <source>
        <dbReference type="SAM" id="MobiDB-lite"/>
    </source>
</evidence>
<feature type="region of interest" description="Disordered" evidence="1">
    <location>
        <begin position="620"/>
        <end position="644"/>
    </location>
</feature>
<evidence type="ECO:0000313" key="4">
    <source>
        <dbReference type="RefSeq" id="XP_031435956.1"/>
    </source>
</evidence>
<dbReference type="Proteomes" id="UP000515152">
    <property type="component" value="Chromosome 14"/>
</dbReference>
<dbReference type="PANTHER" id="PTHR15670">
    <property type="entry name" value="RHO GTPASE ACTIVATING PROTEIN 11A"/>
    <property type="match status" value="1"/>
</dbReference>
<dbReference type="InterPro" id="IPR042869">
    <property type="entry name" value="ARHGAP11A/B"/>
</dbReference>
<gene>
    <name evidence="4" type="primary">arhgap11a</name>
</gene>
<dbReference type="Pfam" id="PF00620">
    <property type="entry name" value="RhoGAP"/>
    <property type="match status" value="1"/>
</dbReference>
<protein>
    <submittedName>
        <fullName evidence="4">Rho GTPase-activating protein 11A isoform X3</fullName>
    </submittedName>
</protein>
<dbReference type="GO" id="GO:0005096">
    <property type="term" value="F:GTPase activator activity"/>
    <property type="evidence" value="ECO:0007669"/>
    <property type="project" value="TreeGrafter"/>
</dbReference>
<dbReference type="GeneID" id="105908183"/>
<reference evidence="4" key="1">
    <citation type="submission" date="2025-08" db="UniProtKB">
        <authorList>
            <consortium name="RefSeq"/>
        </authorList>
    </citation>
    <scope>IDENTIFICATION</scope>
</reference>
<feature type="region of interest" description="Disordered" evidence="1">
    <location>
        <begin position="321"/>
        <end position="347"/>
    </location>
</feature>
<dbReference type="SMART" id="SM00324">
    <property type="entry name" value="RhoGAP"/>
    <property type="match status" value="1"/>
</dbReference>
<dbReference type="SUPFAM" id="SSF48350">
    <property type="entry name" value="GTPase activation domain, GAP"/>
    <property type="match status" value="1"/>
</dbReference>
<sequence>MKVLERNVMRLAVVQHLRATYNIKTKNWNKNKQNSKLSASQSVKVFGVPLEGLPHCPLLDYGSVPSFLVDACTYLMVHANTEGLFRKSGSIVRLKALRAKLDQGEDCLSSALPVDVAALLKQFFREMPEPVLSTELHASFLKAQELPTEEERTSATMLLSCVLPDRNLNTMRYFFSFLQSVSQRSAENKMDSSNLSVIFAPNLLHCAEGAEKMNAATEKKLKLQAAVVHCFIQNARDFGVVPQFLQEKVPAMLGCGAGLFSPPLDHVEENSANSGLRRSGRRSLGDLVNGALNKFLVNRTPTSTPKSEERVFSSATPVIMTPRTKRKLPMDSDQNRESSNKKRRSIKKNLGIELLPHVLFGAGSTPGSVHSACSPSVVSTGKTTRLAVSSARRKSKRLSYRTHQINRHESGKSGCFSPRVPKKDAARKSLRLRFSLGKGIKETTFGSQSLGVAKGSETIGWRLATQDSTTSFHVTKEPDSSPAVILRNKHACKVTKYISQSEDNLLSPQHGPEDYRSSWNGETPDGAPPYLHDSFSDTPMNVCLKNNYFSEPAIVSAKPPAVCSLPKAICCATSAESLDSACSIAEEGSSTGPTLLKINRAFRESGNALHAVVKDHSASCGREELGQQERSHHSEAQASVPKGSEETLKSEGCLGVLTPAYKCVVDEQNITFGQIEIVPLSPLHIDSALFEFGGWDSREQSRGTLDMSTCAVYGSRDTLDELDEAPEAVNCSQLIDALDIQSPVVFRLNSVGCQSTPHKAQQELFKEPSLVQWESCGGSKPGRDTVEPKSEAALAKPNKEGVVVKVADQIQRFNLLTLKSPQGKRVRSPLKFQRTPVRQSVRRINSLLENSRKPGAQSGSLAKPRPMLKTTSLDAGLSTVTQLKPFLADPSQEDAVITKVPSFSKTRPPVPPKRVSIRNPSRIPALGDVTNKVPQRANGDTPVANRSETSEPPHKSLQQLVEKEVGHYRGSPRYPLNGGRLLSATKPIDL</sequence>
<dbReference type="InterPro" id="IPR008936">
    <property type="entry name" value="Rho_GTPase_activation_prot"/>
</dbReference>
<dbReference type="PROSITE" id="PS50238">
    <property type="entry name" value="RHOGAP"/>
    <property type="match status" value="1"/>
</dbReference>
<feature type="compositionally biased region" description="Basic and acidic residues" evidence="1">
    <location>
        <begin position="328"/>
        <end position="340"/>
    </location>
</feature>
<feature type="compositionally biased region" description="Basic and acidic residues" evidence="1">
    <location>
        <begin position="620"/>
        <end position="635"/>
    </location>
</feature>
<feature type="domain" description="Rho-GAP" evidence="2">
    <location>
        <begin position="48"/>
        <end position="239"/>
    </location>
</feature>
<dbReference type="GO" id="GO:0007165">
    <property type="term" value="P:signal transduction"/>
    <property type="evidence" value="ECO:0007669"/>
    <property type="project" value="InterPro"/>
</dbReference>
<dbReference type="CDD" id="cd04394">
    <property type="entry name" value="RhoGAP-ARHGAP11A"/>
    <property type="match status" value="1"/>
</dbReference>
<dbReference type="RefSeq" id="XP_031435956.1">
    <property type="nucleotide sequence ID" value="XM_031580096.2"/>
</dbReference>
<proteinExistence type="predicted"/>
<feature type="region of interest" description="Disordered" evidence="1">
    <location>
        <begin position="902"/>
        <end position="990"/>
    </location>
</feature>
<dbReference type="PANTHER" id="PTHR15670:SF4">
    <property type="entry name" value="RHO GTPASE-ACTIVATING PROTEIN 11A"/>
    <property type="match status" value="1"/>
</dbReference>
<evidence type="ECO:0000313" key="3">
    <source>
        <dbReference type="Proteomes" id="UP000515152"/>
    </source>
</evidence>